<gene>
    <name evidence="3" type="ORF">Psch_02107</name>
</gene>
<sequence length="338" mass="38270">MFVDWAGQTVPIVDRETGETRPAYLFVAVLGASNYTYAEASLTQDLPSWIAAHCRALAFIGGVPLLIIPDNTKTAVVKPDYYEPDVNAIYQEMAEHYGTMILPARARKPKDKPKAEKGVQFLENWLLATLRNRTFFSLFELNQTLRLSLDNLNERPFQKLEGSRKTLFEALDKPALKPLPPMHYEFAYWKKAKVNIDCHIQMENNFYSVPYKLVRKQVDVRITATILEVFFKGERVCSHPLCHGRGRYATDSRHFSPAHRSYLEWTPEGSSTGPKMSVPIPPIWCGASWKRESIPSRATAPASASSVWPNATRRKGLRLRAIGHLSPEHAPTRASTPF</sequence>
<comment type="caution">
    <text evidence="3">The sequence shown here is derived from an EMBL/GenBank/DDBJ whole genome shotgun (WGS) entry which is preliminary data.</text>
</comment>
<organism evidence="3 4">
    <name type="scientific">Pelotomaculum schinkii</name>
    <dbReference type="NCBI Taxonomy" id="78350"/>
    <lineage>
        <taxon>Bacteria</taxon>
        <taxon>Bacillati</taxon>
        <taxon>Bacillota</taxon>
        <taxon>Clostridia</taxon>
        <taxon>Eubacteriales</taxon>
        <taxon>Desulfotomaculaceae</taxon>
        <taxon>Pelotomaculum</taxon>
    </lineage>
</organism>
<evidence type="ECO:0000313" key="4">
    <source>
        <dbReference type="Proteomes" id="UP000298324"/>
    </source>
</evidence>
<accession>A0A4Y7RIA7</accession>
<dbReference type="InterPro" id="IPR036397">
    <property type="entry name" value="RNaseH_sf"/>
</dbReference>
<evidence type="ECO:0000256" key="1">
    <source>
        <dbReference type="ARBA" id="ARBA00009277"/>
    </source>
</evidence>
<dbReference type="InterPro" id="IPR054353">
    <property type="entry name" value="IstA-like_C"/>
</dbReference>
<feature type="domain" description="Integrase catalytic" evidence="2">
    <location>
        <begin position="1"/>
        <end position="175"/>
    </location>
</feature>
<dbReference type="InterPro" id="IPR001584">
    <property type="entry name" value="Integrase_cat-core"/>
</dbReference>
<comment type="similarity">
    <text evidence="1">Belongs to the transposase IS21/IS408/IS1162 family.</text>
</comment>
<dbReference type="EMBL" id="QFGA01000001">
    <property type="protein sequence ID" value="TEB08543.1"/>
    <property type="molecule type" value="Genomic_DNA"/>
</dbReference>
<dbReference type="Gene3D" id="3.30.420.10">
    <property type="entry name" value="Ribonuclease H-like superfamily/Ribonuclease H"/>
    <property type="match status" value="1"/>
</dbReference>
<dbReference type="GO" id="GO:0015074">
    <property type="term" value="P:DNA integration"/>
    <property type="evidence" value="ECO:0007669"/>
    <property type="project" value="InterPro"/>
</dbReference>
<dbReference type="NCBIfam" id="NF033546">
    <property type="entry name" value="transpos_IS21"/>
    <property type="match status" value="1"/>
</dbReference>
<dbReference type="Pfam" id="PF22483">
    <property type="entry name" value="Mu-transpos_C_2"/>
    <property type="match status" value="1"/>
</dbReference>
<dbReference type="Proteomes" id="UP000298324">
    <property type="component" value="Unassembled WGS sequence"/>
</dbReference>
<keyword evidence="4" id="KW-1185">Reference proteome</keyword>
<dbReference type="GO" id="GO:0003676">
    <property type="term" value="F:nucleic acid binding"/>
    <property type="evidence" value="ECO:0007669"/>
    <property type="project" value="InterPro"/>
</dbReference>
<protein>
    <submittedName>
        <fullName evidence="3">Integrase core domain protein</fullName>
    </submittedName>
</protein>
<dbReference type="PROSITE" id="PS50994">
    <property type="entry name" value="INTEGRASE"/>
    <property type="match status" value="1"/>
</dbReference>
<dbReference type="PANTHER" id="PTHR35004:SF8">
    <property type="entry name" value="TRANSPOSASE RV3428C-RELATED"/>
    <property type="match status" value="1"/>
</dbReference>
<dbReference type="InterPro" id="IPR012337">
    <property type="entry name" value="RNaseH-like_sf"/>
</dbReference>
<reference evidence="3 4" key="1">
    <citation type="journal article" date="2018" name="Environ. Microbiol.">
        <title>Novel energy conservation strategies and behaviour of Pelotomaculum schinkii driving syntrophic propionate catabolism.</title>
        <authorList>
            <person name="Hidalgo-Ahumada C.A.P."/>
            <person name="Nobu M.K."/>
            <person name="Narihiro T."/>
            <person name="Tamaki H."/>
            <person name="Liu W.T."/>
            <person name="Kamagata Y."/>
            <person name="Stams A.J.M."/>
            <person name="Imachi H."/>
            <person name="Sousa D.Z."/>
        </authorList>
    </citation>
    <scope>NUCLEOTIDE SEQUENCE [LARGE SCALE GENOMIC DNA]</scope>
    <source>
        <strain evidence="3 4">HH</strain>
    </source>
</reference>
<name>A0A4Y7RIA7_9FIRM</name>
<dbReference type="SUPFAM" id="SSF53098">
    <property type="entry name" value="Ribonuclease H-like"/>
    <property type="match status" value="1"/>
</dbReference>
<dbReference type="AlphaFoldDB" id="A0A4Y7RIA7"/>
<evidence type="ECO:0000313" key="3">
    <source>
        <dbReference type="EMBL" id="TEB08543.1"/>
    </source>
</evidence>
<proteinExistence type="inferred from homology"/>
<dbReference type="PANTHER" id="PTHR35004">
    <property type="entry name" value="TRANSPOSASE RV3428C-RELATED"/>
    <property type="match status" value="1"/>
</dbReference>
<evidence type="ECO:0000259" key="2">
    <source>
        <dbReference type="PROSITE" id="PS50994"/>
    </source>
</evidence>